<dbReference type="SUPFAM" id="SSF49265">
    <property type="entry name" value="Fibronectin type III"/>
    <property type="match status" value="1"/>
</dbReference>
<feature type="domain" description="Fibronectin type-III" evidence="1">
    <location>
        <begin position="163"/>
        <end position="266"/>
    </location>
</feature>
<dbReference type="CDD" id="cd00063">
    <property type="entry name" value="FN3"/>
    <property type="match status" value="1"/>
</dbReference>
<dbReference type="AlphaFoldDB" id="A0A9N9XU97"/>
<organism evidence="2 3">
    <name type="scientific">Phyllotreta striolata</name>
    <name type="common">Striped flea beetle</name>
    <name type="synonym">Crioceris striolata</name>
    <dbReference type="NCBI Taxonomy" id="444603"/>
    <lineage>
        <taxon>Eukaryota</taxon>
        <taxon>Metazoa</taxon>
        <taxon>Ecdysozoa</taxon>
        <taxon>Arthropoda</taxon>
        <taxon>Hexapoda</taxon>
        <taxon>Insecta</taxon>
        <taxon>Pterygota</taxon>
        <taxon>Neoptera</taxon>
        <taxon>Endopterygota</taxon>
        <taxon>Coleoptera</taxon>
        <taxon>Polyphaga</taxon>
        <taxon>Cucujiformia</taxon>
        <taxon>Chrysomeloidea</taxon>
        <taxon>Chrysomelidae</taxon>
        <taxon>Galerucinae</taxon>
        <taxon>Alticini</taxon>
        <taxon>Phyllotreta</taxon>
    </lineage>
</organism>
<protein>
    <recommendedName>
        <fullName evidence="1">Fibronectin type-III domain-containing protein</fullName>
    </recommendedName>
</protein>
<dbReference type="PROSITE" id="PS50853">
    <property type="entry name" value="FN3"/>
    <property type="match status" value="1"/>
</dbReference>
<evidence type="ECO:0000313" key="3">
    <source>
        <dbReference type="Proteomes" id="UP001153712"/>
    </source>
</evidence>
<dbReference type="Proteomes" id="UP001153712">
    <property type="component" value="Chromosome 5"/>
</dbReference>
<reference evidence="2" key="1">
    <citation type="submission" date="2022-01" db="EMBL/GenBank/DDBJ databases">
        <authorList>
            <person name="King R."/>
        </authorList>
    </citation>
    <scope>NUCLEOTIDE SEQUENCE</scope>
</reference>
<dbReference type="InterPro" id="IPR003961">
    <property type="entry name" value="FN3_dom"/>
</dbReference>
<dbReference type="InterPro" id="IPR013783">
    <property type="entry name" value="Ig-like_fold"/>
</dbReference>
<accession>A0A9N9XU97</accession>
<evidence type="ECO:0000313" key="2">
    <source>
        <dbReference type="EMBL" id="CAG9862248.1"/>
    </source>
</evidence>
<proteinExistence type="predicted"/>
<gene>
    <name evidence="2" type="ORF">PHYEVI_LOCUS8568</name>
</gene>
<dbReference type="EMBL" id="OU900098">
    <property type="protein sequence ID" value="CAG9862248.1"/>
    <property type="molecule type" value="Genomic_DNA"/>
</dbReference>
<dbReference type="OrthoDB" id="9984427at2759"/>
<evidence type="ECO:0000259" key="1">
    <source>
        <dbReference type="PROSITE" id="PS50853"/>
    </source>
</evidence>
<sequence length="422" mass="48175">MNPAEVNEIIKAANLYLTRLKYLNNELDSAVKQIEHTFVDSEADIKKNFAKIRESLNDVISKREQHLLDKARRTKSDALAPLRECQSFLLGKIETTVKLIQTGTTLVTNRDIKEFNNNANVLGCLPEVPELKDVPYLSFYYDPALELELIDKIGSFGDIYKHPPVQIHEMIEKPGAILVEWKITVDNEEKVTDIEEFKLQKAFGDVTKDKRLIANFSECFRGLDSQYLVKDLEHNQAYSFRVCCRFEGSKEWSPWSLPQIASTSLKHFTWKYNSNYEYSNQYRAAQPKGDKEDMLCSDGAQFSVGHSIDFMFLESDSNYAVVGLLVPSGDLPKSLKDIKESSFLMNNHGKIIVDGVEKATVLPEFHRGSKVTFSCCLTNGKNVRVSIDSEDKRVTYDWPVNVASKMYFVGEFHSSNWKVMVE</sequence>
<keyword evidence="3" id="KW-1185">Reference proteome</keyword>
<dbReference type="InterPro" id="IPR036116">
    <property type="entry name" value="FN3_sf"/>
</dbReference>
<dbReference type="Gene3D" id="2.60.40.10">
    <property type="entry name" value="Immunoglobulins"/>
    <property type="match status" value="1"/>
</dbReference>
<name>A0A9N9XU97_PHYSR</name>